<dbReference type="RefSeq" id="WP_014258256.1">
    <property type="nucleotide sequence ID" value="NC_016629.1"/>
</dbReference>
<dbReference type="eggNOG" id="COG1917">
    <property type="taxonomic scope" value="Bacteria"/>
</dbReference>
<evidence type="ECO:0000313" key="3">
    <source>
        <dbReference type="EMBL" id="EGJ48376.1"/>
    </source>
</evidence>
<organism evidence="3 4">
    <name type="scientific">Desulfocurvibacter africanus subsp. africanus str. Walvis Bay</name>
    <dbReference type="NCBI Taxonomy" id="690850"/>
    <lineage>
        <taxon>Bacteria</taxon>
        <taxon>Pseudomonadati</taxon>
        <taxon>Thermodesulfobacteriota</taxon>
        <taxon>Desulfovibrionia</taxon>
        <taxon>Desulfovibrionales</taxon>
        <taxon>Desulfovibrionaceae</taxon>
        <taxon>Desulfocurvibacter</taxon>
    </lineage>
</organism>
<reference evidence="3 4" key="1">
    <citation type="journal article" date="2011" name="J. Bacteriol.">
        <title>Genome sequence of the mercury-methylating and pleomorphic Desulfovibrio africanus Strain Walvis Bay.</title>
        <authorList>
            <person name="Brown S.D."/>
            <person name="Wall J.D."/>
            <person name="Kucken A.M."/>
            <person name="Gilmour C.C."/>
            <person name="Podar M."/>
            <person name="Brandt C.C."/>
            <person name="Teshima H."/>
            <person name="Detter J.C."/>
            <person name="Han C.S."/>
            <person name="Land M.L."/>
            <person name="Lucas S."/>
            <person name="Han J."/>
            <person name="Pennacchio L."/>
            <person name="Nolan M."/>
            <person name="Pitluck S."/>
            <person name="Woyke T."/>
            <person name="Goodwin L."/>
            <person name="Palumbo A.V."/>
            <person name="Elias D.A."/>
        </authorList>
    </citation>
    <scope>NUCLEOTIDE SEQUENCE [LARGE SCALE GENOMIC DNA]</scope>
    <source>
        <strain evidence="3 4">Walvis Bay</strain>
    </source>
</reference>
<dbReference type="AlphaFoldDB" id="F3YV58"/>
<dbReference type="PANTHER" id="PTHR36156:SF2">
    <property type="entry name" value="CUPIN TYPE-2 DOMAIN-CONTAINING PROTEIN"/>
    <property type="match status" value="1"/>
</dbReference>
<dbReference type="EMBL" id="CP003221">
    <property type="protein sequence ID" value="EGJ48376.1"/>
    <property type="molecule type" value="Genomic_DNA"/>
</dbReference>
<dbReference type="InterPro" id="IPR014710">
    <property type="entry name" value="RmlC-like_jellyroll"/>
</dbReference>
<dbReference type="InterPro" id="IPR047142">
    <property type="entry name" value="OryJ/VirC-like"/>
</dbReference>
<dbReference type="InterPro" id="IPR013096">
    <property type="entry name" value="Cupin_2"/>
</dbReference>
<feature type="chain" id="PRO_5003307935" evidence="1">
    <location>
        <begin position="24"/>
        <end position="150"/>
    </location>
</feature>
<dbReference type="SUPFAM" id="SSF51182">
    <property type="entry name" value="RmlC-like cupins"/>
    <property type="match status" value="1"/>
</dbReference>
<keyword evidence="1" id="KW-0732">Signal</keyword>
<feature type="domain" description="Cupin type-2" evidence="2">
    <location>
        <begin position="69"/>
        <end position="136"/>
    </location>
</feature>
<dbReference type="Proteomes" id="UP000007844">
    <property type="component" value="Chromosome"/>
</dbReference>
<evidence type="ECO:0000313" key="4">
    <source>
        <dbReference type="Proteomes" id="UP000007844"/>
    </source>
</evidence>
<dbReference type="InterPro" id="IPR011051">
    <property type="entry name" value="RmlC_Cupin_sf"/>
</dbReference>
<name>F3YV58_DESAF</name>
<dbReference type="PANTHER" id="PTHR36156">
    <property type="entry name" value="SLR2101 PROTEIN"/>
    <property type="match status" value="1"/>
</dbReference>
<evidence type="ECO:0000259" key="2">
    <source>
        <dbReference type="Pfam" id="PF07883"/>
    </source>
</evidence>
<gene>
    <name evidence="3" type="ORF">Desaf_0010</name>
</gene>
<dbReference type="STRING" id="690850.Desaf_0010"/>
<feature type="signal peptide" evidence="1">
    <location>
        <begin position="1"/>
        <end position="23"/>
    </location>
</feature>
<dbReference type="Pfam" id="PF07883">
    <property type="entry name" value="Cupin_2"/>
    <property type="match status" value="1"/>
</dbReference>
<proteinExistence type="predicted"/>
<accession>F3YV58</accession>
<dbReference type="PROSITE" id="PS51257">
    <property type="entry name" value="PROKAR_LIPOPROTEIN"/>
    <property type="match status" value="1"/>
</dbReference>
<sequence length="150" mass="16078" precursor="true">MTKRTLPLITTLIIALLLSSACAKNQPSFQNADTRDVVSRQLVKSTHSWDGQPLPAYPQGQAEITILRISIPPKAKLVTHKHTVINAGVLISGELIVNTVEGKTLYLKAGDPIIEVVNTLHHGINPGDAPADIIVFYAGSEGMPVTVVEP</sequence>
<dbReference type="HOGENOM" id="CLU_136176_1_0_7"/>
<protein>
    <submittedName>
        <fullName evidence="3">Cupin 2 conserved barrel domain protein</fullName>
    </submittedName>
</protein>
<keyword evidence="4" id="KW-1185">Reference proteome</keyword>
<dbReference type="KEGG" id="daf:Desaf_0010"/>
<evidence type="ECO:0000256" key="1">
    <source>
        <dbReference type="SAM" id="SignalP"/>
    </source>
</evidence>
<dbReference type="CDD" id="cd02236">
    <property type="entry name" value="cupin_CV2614-like"/>
    <property type="match status" value="1"/>
</dbReference>
<dbReference type="Gene3D" id="2.60.120.10">
    <property type="entry name" value="Jelly Rolls"/>
    <property type="match status" value="1"/>
</dbReference>